<evidence type="ECO:0000313" key="3">
    <source>
        <dbReference type="EMBL" id="KAK0577602.1"/>
    </source>
</evidence>
<evidence type="ECO:0000259" key="2">
    <source>
        <dbReference type="Pfam" id="PF13966"/>
    </source>
</evidence>
<sequence>MKASGIFRKNNFRNVGGLSNLNDRSSIGFSKAGNSGRMTLHTQAVEDVHVVERDVAVHGRPEDIPMIEAPRTFLKTGHLESTSINGGIKAIDGNNAIECVSENVEFENSASINAVINAIKGFGGVPQAVVDKGRQVVISENSVDVQSPIFQSFSDGPGPTVAQPFVFIGDLQAMGQGVLKGMGHVESPVQHLPPTDPVVLLTSSARGDRLIRDPTCLPTIRGWKRKARASNLGSVGAKLVSVYGKRIRDDGVDEGEVSQQNKHQEILLHEGRESDSQQFDTETRGSSSSIKVVAEVPGKGPGCSGFDDGFCVERDSEDTVVVVTQEGVSGAVVPDVLSADRSLPIPLGSVVVEDKIVWHYENSGCFTVKSGYKVGNSTVHQPSSSNSDRLQKWWVSLWSLSLPMKIKIFIWKACLNWIPTLSNLASHGMTVLDCCPLCNGSGESTFHALWGCSYFKKARKHWLPDVAKNVLDVADWCRDFLMDYRSIEGDRQVSQAVSGGNENREVEDNFINSGVYVNVDAEVGDDDDDDDDNVDQTEVSNKKKGKRPRRSIGSFGHRRKNKWESMGTYFDTAKEVMQTRLEKVRVKSSSESSAKSCE</sequence>
<name>A0AA39VF64_ACESA</name>
<accession>A0AA39VF64</accession>
<comment type="caution">
    <text evidence="3">The sequence shown here is derived from an EMBL/GenBank/DDBJ whole genome shotgun (WGS) entry which is preliminary data.</text>
</comment>
<keyword evidence="4" id="KW-1185">Reference proteome</keyword>
<feature type="compositionally biased region" description="Basic residues" evidence="1">
    <location>
        <begin position="542"/>
        <end position="559"/>
    </location>
</feature>
<organism evidence="3 4">
    <name type="scientific">Acer saccharum</name>
    <name type="common">Sugar maple</name>
    <dbReference type="NCBI Taxonomy" id="4024"/>
    <lineage>
        <taxon>Eukaryota</taxon>
        <taxon>Viridiplantae</taxon>
        <taxon>Streptophyta</taxon>
        <taxon>Embryophyta</taxon>
        <taxon>Tracheophyta</taxon>
        <taxon>Spermatophyta</taxon>
        <taxon>Magnoliopsida</taxon>
        <taxon>eudicotyledons</taxon>
        <taxon>Gunneridae</taxon>
        <taxon>Pentapetalae</taxon>
        <taxon>rosids</taxon>
        <taxon>malvids</taxon>
        <taxon>Sapindales</taxon>
        <taxon>Sapindaceae</taxon>
        <taxon>Hippocastanoideae</taxon>
        <taxon>Acereae</taxon>
        <taxon>Acer</taxon>
    </lineage>
</organism>
<gene>
    <name evidence="3" type="ORF">LWI29_035709</name>
</gene>
<proteinExistence type="predicted"/>
<dbReference type="Pfam" id="PF13966">
    <property type="entry name" value="zf-RVT"/>
    <property type="match status" value="1"/>
</dbReference>
<evidence type="ECO:0000256" key="1">
    <source>
        <dbReference type="SAM" id="MobiDB-lite"/>
    </source>
</evidence>
<dbReference type="EMBL" id="JAUESC010000386">
    <property type="protein sequence ID" value="KAK0577602.1"/>
    <property type="molecule type" value="Genomic_DNA"/>
</dbReference>
<dbReference type="InterPro" id="IPR026960">
    <property type="entry name" value="RVT-Znf"/>
</dbReference>
<evidence type="ECO:0000313" key="4">
    <source>
        <dbReference type="Proteomes" id="UP001168877"/>
    </source>
</evidence>
<reference evidence="3" key="1">
    <citation type="journal article" date="2022" name="Plant J.">
        <title>Strategies of tolerance reflected in two North American maple genomes.</title>
        <authorList>
            <person name="McEvoy S.L."/>
            <person name="Sezen U.U."/>
            <person name="Trouern-Trend A."/>
            <person name="McMahon S.M."/>
            <person name="Schaberg P.G."/>
            <person name="Yang J."/>
            <person name="Wegrzyn J.L."/>
            <person name="Swenson N.G."/>
        </authorList>
    </citation>
    <scope>NUCLEOTIDE SEQUENCE</scope>
    <source>
        <strain evidence="3">NS2018</strain>
    </source>
</reference>
<feature type="compositionally biased region" description="Acidic residues" evidence="1">
    <location>
        <begin position="522"/>
        <end position="535"/>
    </location>
</feature>
<protein>
    <recommendedName>
        <fullName evidence="2">Reverse transcriptase zinc-binding domain-containing protein</fullName>
    </recommendedName>
</protein>
<feature type="region of interest" description="Disordered" evidence="1">
    <location>
        <begin position="522"/>
        <end position="559"/>
    </location>
</feature>
<feature type="domain" description="Reverse transcriptase zinc-binding" evidence="2">
    <location>
        <begin position="366"/>
        <end position="456"/>
    </location>
</feature>
<reference evidence="3" key="2">
    <citation type="submission" date="2023-06" db="EMBL/GenBank/DDBJ databases">
        <authorList>
            <person name="Swenson N.G."/>
            <person name="Wegrzyn J.L."/>
            <person name="Mcevoy S.L."/>
        </authorList>
    </citation>
    <scope>NUCLEOTIDE SEQUENCE</scope>
    <source>
        <strain evidence="3">NS2018</strain>
        <tissue evidence="3">Leaf</tissue>
    </source>
</reference>
<dbReference type="AlphaFoldDB" id="A0AA39VF64"/>
<dbReference type="Proteomes" id="UP001168877">
    <property type="component" value="Unassembled WGS sequence"/>
</dbReference>